<gene>
    <name evidence="7" type="ORF">ACFQE6_12015</name>
</gene>
<proteinExistence type="inferred from homology"/>
<dbReference type="SUPFAM" id="SSF52283">
    <property type="entry name" value="Formate/glycerate dehydrogenase catalytic domain-like"/>
    <property type="match status" value="1"/>
</dbReference>
<dbReference type="Proteomes" id="UP001596383">
    <property type="component" value="Unassembled WGS sequence"/>
</dbReference>
<evidence type="ECO:0000256" key="4">
    <source>
        <dbReference type="RuleBase" id="RU003719"/>
    </source>
</evidence>
<comment type="caution">
    <text evidence="7">The sequence shown here is derived from an EMBL/GenBank/DDBJ whole genome shotgun (WGS) entry which is preliminary data.</text>
</comment>
<feature type="domain" description="D-isomer specific 2-hydroxyacid dehydrogenase NAD-binding" evidence="6">
    <location>
        <begin position="109"/>
        <end position="284"/>
    </location>
</feature>
<dbReference type="SUPFAM" id="SSF51735">
    <property type="entry name" value="NAD(P)-binding Rossmann-fold domains"/>
    <property type="match status" value="1"/>
</dbReference>
<sequence length="325" mass="34532">MGEHEWTVLLPAEIHPAGPESIADIATTVSRGEYETRANLLADADRFDAVITRTEPIDGEFIAAASDLEIISKHGVGYDNIDVDTATENGVLVTNTPGVNSRAVAEHAITLLLAVRRRLRPADGAVRSGTGERYDAVTDQFRNDTVGLYGYGDIGSEVASVVSGLGMDCLVYDPYVDESDLAAQVTKIDSVAGLFDRADAVSVHAPLTPETRAAISEAELRRLAPSGILINTARAEIVDLNALVSSLEAGELSGAGIDVFAEGPPSREHPLFEYENVVLTPHIGAQTTESLTAMSRRSANNVRSVYDGTMPETTLNSEELPSALS</sequence>
<evidence type="ECO:0000256" key="1">
    <source>
        <dbReference type="ARBA" id="ARBA00005854"/>
    </source>
</evidence>
<evidence type="ECO:0000259" key="5">
    <source>
        <dbReference type="Pfam" id="PF00389"/>
    </source>
</evidence>
<evidence type="ECO:0000313" key="7">
    <source>
        <dbReference type="EMBL" id="MFC6765688.1"/>
    </source>
</evidence>
<protein>
    <submittedName>
        <fullName evidence="7">NAD(P)-dependent oxidoreductase</fullName>
    </submittedName>
</protein>
<dbReference type="InterPro" id="IPR006139">
    <property type="entry name" value="D-isomer_2_OHA_DH_cat_dom"/>
</dbReference>
<dbReference type="InterPro" id="IPR036291">
    <property type="entry name" value="NAD(P)-bd_dom_sf"/>
</dbReference>
<name>A0ABD5SKX0_9EURY</name>
<dbReference type="InterPro" id="IPR006140">
    <property type="entry name" value="D-isomer_DH_NAD-bd"/>
</dbReference>
<organism evidence="7 8">
    <name type="scientific">Natrinema soli</name>
    <dbReference type="NCBI Taxonomy" id="1930624"/>
    <lineage>
        <taxon>Archaea</taxon>
        <taxon>Methanobacteriati</taxon>
        <taxon>Methanobacteriota</taxon>
        <taxon>Stenosarchaea group</taxon>
        <taxon>Halobacteria</taxon>
        <taxon>Halobacteriales</taxon>
        <taxon>Natrialbaceae</taxon>
        <taxon>Natrinema</taxon>
    </lineage>
</organism>
<keyword evidence="2 4" id="KW-0560">Oxidoreductase</keyword>
<keyword evidence="8" id="KW-1185">Reference proteome</keyword>
<dbReference type="Pfam" id="PF00389">
    <property type="entry name" value="2-Hacid_dh"/>
    <property type="match status" value="1"/>
</dbReference>
<reference evidence="7 8" key="1">
    <citation type="journal article" date="2019" name="Int. J. Syst. Evol. Microbiol.">
        <title>The Global Catalogue of Microorganisms (GCM) 10K type strain sequencing project: providing services to taxonomists for standard genome sequencing and annotation.</title>
        <authorList>
            <consortium name="The Broad Institute Genomics Platform"/>
            <consortium name="The Broad Institute Genome Sequencing Center for Infectious Disease"/>
            <person name="Wu L."/>
            <person name="Ma J."/>
        </authorList>
    </citation>
    <scope>NUCLEOTIDE SEQUENCE [LARGE SCALE GENOMIC DNA]</scope>
    <source>
        <strain evidence="7 8">LMG 29247</strain>
    </source>
</reference>
<evidence type="ECO:0000256" key="2">
    <source>
        <dbReference type="ARBA" id="ARBA00023002"/>
    </source>
</evidence>
<evidence type="ECO:0000259" key="6">
    <source>
        <dbReference type="Pfam" id="PF02826"/>
    </source>
</evidence>
<dbReference type="InterPro" id="IPR050857">
    <property type="entry name" value="D-2-hydroxyacid_DH"/>
</dbReference>
<dbReference type="PANTHER" id="PTHR42789:SF1">
    <property type="entry name" value="D-ISOMER SPECIFIC 2-HYDROXYACID DEHYDROGENASE FAMILY PROTEIN (AFU_ORTHOLOGUE AFUA_6G10090)"/>
    <property type="match status" value="1"/>
</dbReference>
<dbReference type="Pfam" id="PF02826">
    <property type="entry name" value="2-Hacid_dh_C"/>
    <property type="match status" value="1"/>
</dbReference>
<dbReference type="RefSeq" id="WP_273738705.1">
    <property type="nucleotide sequence ID" value="NZ_JAQIVI010000177.1"/>
</dbReference>
<comment type="similarity">
    <text evidence="1 4">Belongs to the D-isomer specific 2-hydroxyacid dehydrogenase family.</text>
</comment>
<dbReference type="GO" id="GO:0016491">
    <property type="term" value="F:oxidoreductase activity"/>
    <property type="evidence" value="ECO:0007669"/>
    <property type="project" value="UniProtKB-KW"/>
</dbReference>
<accession>A0ABD5SKX0</accession>
<dbReference type="AlphaFoldDB" id="A0ABD5SKX0"/>
<feature type="domain" description="D-isomer specific 2-hydroxyacid dehydrogenase catalytic" evidence="5">
    <location>
        <begin position="15"/>
        <end position="314"/>
    </location>
</feature>
<dbReference type="Gene3D" id="3.40.50.720">
    <property type="entry name" value="NAD(P)-binding Rossmann-like Domain"/>
    <property type="match status" value="2"/>
</dbReference>
<dbReference type="PANTHER" id="PTHR42789">
    <property type="entry name" value="D-ISOMER SPECIFIC 2-HYDROXYACID DEHYDROGENASE FAMILY PROTEIN (AFU_ORTHOLOGUE AFUA_6G10090)"/>
    <property type="match status" value="1"/>
</dbReference>
<evidence type="ECO:0000256" key="3">
    <source>
        <dbReference type="ARBA" id="ARBA00023027"/>
    </source>
</evidence>
<keyword evidence="3" id="KW-0520">NAD</keyword>
<evidence type="ECO:0000313" key="8">
    <source>
        <dbReference type="Proteomes" id="UP001596383"/>
    </source>
</evidence>
<dbReference type="EMBL" id="JBHSWV010000177">
    <property type="protein sequence ID" value="MFC6765688.1"/>
    <property type="molecule type" value="Genomic_DNA"/>
</dbReference>